<dbReference type="Proteomes" id="UP000885832">
    <property type="component" value="Unassembled WGS sequence"/>
</dbReference>
<dbReference type="SUPFAM" id="SSF53686">
    <property type="entry name" value="Tryptophan synthase beta subunit-like PLP-dependent enzymes"/>
    <property type="match status" value="1"/>
</dbReference>
<comment type="similarity">
    <text evidence="2">Belongs to the ACC deaminase/D-cysteine desulfhydrase family.</text>
</comment>
<gene>
    <name evidence="5" type="ORF">ENJ65_01925</name>
</gene>
<dbReference type="PANTHER" id="PTHR43780:SF2">
    <property type="entry name" value="1-AMINOCYCLOPROPANE-1-CARBOXYLATE DEAMINASE-RELATED"/>
    <property type="match status" value="1"/>
</dbReference>
<dbReference type="AlphaFoldDB" id="A0A832J670"/>
<dbReference type="PANTHER" id="PTHR43780">
    <property type="entry name" value="1-AMINOCYCLOPROPANE-1-CARBOXYLATE DEAMINASE-RELATED"/>
    <property type="match status" value="1"/>
</dbReference>
<dbReference type="InterPro" id="IPR001926">
    <property type="entry name" value="TrpB-like_PALP"/>
</dbReference>
<comment type="cofactor">
    <cofactor evidence="1">
        <name>pyridoxal 5'-phosphate</name>
        <dbReference type="ChEBI" id="CHEBI:597326"/>
    </cofactor>
</comment>
<evidence type="ECO:0000313" key="5">
    <source>
        <dbReference type="EMBL" id="HHJ80371.1"/>
    </source>
</evidence>
<keyword evidence="3" id="KW-0663">Pyridoxal phosphate</keyword>
<feature type="non-terminal residue" evidence="5">
    <location>
        <position position="1"/>
    </location>
</feature>
<name>A0A832J670_9GAMM</name>
<feature type="domain" description="Tryptophan synthase beta chain-like PALP" evidence="4">
    <location>
        <begin position="1"/>
        <end position="220"/>
    </location>
</feature>
<dbReference type="Pfam" id="PF00291">
    <property type="entry name" value="PALP"/>
    <property type="match status" value="1"/>
</dbReference>
<accession>A0A832J670</accession>
<protein>
    <submittedName>
        <fullName evidence="5">Pyridoxal-phosphate dependent enzyme</fullName>
    </submittedName>
</protein>
<dbReference type="EMBL" id="DRNF01000121">
    <property type="protein sequence ID" value="HHJ80371.1"/>
    <property type="molecule type" value="Genomic_DNA"/>
</dbReference>
<evidence type="ECO:0000256" key="1">
    <source>
        <dbReference type="ARBA" id="ARBA00001933"/>
    </source>
</evidence>
<dbReference type="InterPro" id="IPR027278">
    <property type="entry name" value="ACCD_DCysDesulf"/>
</dbReference>
<dbReference type="GO" id="GO:0019148">
    <property type="term" value="F:D-cysteine desulfhydrase activity"/>
    <property type="evidence" value="ECO:0007669"/>
    <property type="project" value="TreeGrafter"/>
</dbReference>
<dbReference type="InterPro" id="IPR036052">
    <property type="entry name" value="TrpB-like_PALP_sf"/>
</dbReference>
<dbReference type="Gene3D" id="3.40.50.1100">
    <property type="match status" value="1"/>
</dbReference>
<comment type="caution">
    <text evidence="5">The sequence shown here is derived from an EMBL/GenBank/DDBJ whole genome shotgun (WGS) entry which is preliminary data.</text>
</comment>
<sequence>NHIHALAGAGAEYGFKTIGMIRGEAHTPLNPTLQFAVDHGMQLHYLNRIDYRNKHSAEIIDSLKREFGDFYLIPEGGSNALAVQGCAEIIADIEQPFDVIACACGTAGTLSGLIAGLQGEHQALGFAVLKGAGFLADEVRKLLVAAGSPQHDNWQINLDYHFGGYAKIRPELLVFMHRFEAANDIILEPIYTGKLLFGIYDLLVSGHFQRGQTVLVLHSGGLQGRASLKY</sequence>
<organism evidence="5">
    <name type="scientific">Candidatus Tenderia electrophaga</name>
    <dbReference type="NCBI Taxonomy" id="1748243"/>
    <lineage>
        <taxon>Bacteria</taxon>
        <taxon>Pseudomonadati</taxon>
        <taxon>Pseudomonadota</taxon>
        <taxon>Gammaproteobacteria</taxon>
        <taxon>Candidatus Tenderiales</taxon>
        <taxon>Candidatus Tenderiaceae</taxon>
        <taxon>Candidatus Tenderia</taxon>
    </lineage>
</organism>
<evidence type="ECO:0000256" key="2">
    <source>
        <dbReference type="ARBA" id="ARBA00008639"/>
    </source>
</evidence>
<evidence type="ECO:0000259" key="4">
    <source>
        <dbReference type="Pfam" id="PF00291"/>
    </source>
</evidence>
<reference evidence="5" key="1">
    <citation type="journal article" date="2020" name="mSystems">
        <title>Genome- and Community-Level Interaction Insights into Carbon Utilization and Element Cycling Functions of Hydrothermarchaeota in Hydrothermal Sediment.</title>
        <authorList>
            <person name="Zhou Z."/>
            <person name="Liu Y."/>
            <person name="Xu W."/>
            <person name="Pan J."/>
            <person name="Luo Z.H."/>
            <person name="Li M."/>
        </authorList>
    </citation>
    <scope>NUCLEOTIDE SEQUENCE [LARGE SCALE GENOMIC DNA]</scope>
    <source>
        <strain evidence="5">HyVt-505</strain>
    </source>
</reference>
<proteinExistence type="inferred from homology"/>
<evidence type="ECO:0000256" key="3">
    <source>
        <dbReference type="ARBA" id="ARBA00022898"/>
    </source>
</evidence>